<comment type="catalytic activity">
    <reaction evidence="8">
        <text>L-tryptophan + O2 = indole-3-acetamide + CO2 + H2O</text>
        <dbReference type="Rhea" id="RHEA:16165"/>
        <dbReference type="ChEBI" id="CHEBI:15377"/>
        <dbReference type="ChEBI" id="CHEBI:15379"/>
        <dbReference type="ChEBI" id="CHEBI:16031"/>
        <dbReference type="ChEBI" id="CHEBI:16526"/>
        <dbReference type="ChEBI" id="CHEBI:57912"/>
        <dbReference type="EC" id="1.13.12.3"/>
    </reaction>
</comment>
<evidence type="ECO:0000256" key="9">
    <source>
        <dbReference type="PIRSR" id="PIRSR601613-1"/>
    </source>
</evidence>
<comment type="cofactor">
    <cofactor evidence="1">
        <name>FAD</name>
        <dbReference type="ChEBI" id="CHEBI:57692"/>
    </cofactor>
</comment>
<dbReference type="RefSeq" id="WP_313979436.1">
    <property type="nucleotide sequence ID" value="NZ_JASJOS010000005.1"/>
</dbReference>
<dbReference type="InterPro" id="IPR002937">
    <property type="entry name" value="Amino_oxidase"/>
</dbReference>
<evidence type="ECO:0000313" key="13">
    <source>
        <dbReference type="Proteomes" id="UP001241110"/>
    </source>
</evidence>
<evidence type="ECO:0000256" key="3">
    <source>
        <dbReference type="ARBA" id="ARBA00005833"/>
    </source>
</evidence>
<gene>
    <name evidence="12" type="ORF">QNI16_13650</name>
</gene>
<dbReference type="SUPFAM" id="SSF51905">
    <property type="entry name" value="FAD/NAD(P)-binding domain"/>
    <property type="match status" value="1"/>
</dbReference>
<proteinExistence type="inferred from homology"/>
<protein>
    <recommendedName>
        <fullName evidence="5">Tryptophan 2-monooxygenase</fullName>
        <ecNumber evidence="4">1.13.12.3</ecNumber>
    </recommendedName>
</protein>
<feature type="chain" id="PRO_5041898325" description="Tryptophan 2-monooxygenase" evidence="10">
    <location>
        <begin position="26"/>
        <end position="456"/>
    </location>
</feature>
<organism evidence="12 13">
    <name type="scientific">Xanthocytophaga flava</name>
    <dbReference type="NCBI Taxonomy" id="3048013"/>
    <lineage>
        <taxon>Bacteria</taxon>
        <taxon>Pseudomonadati</taxon>
        <taxon>Bacteroidota</taxon>
        <taxon>Cytophagia</taxon>
        <taxon>Cytophagales</taxon>
        <taxon>Rhodocytophagaceae</taxon>
        <taxon>Xanthocytophaga</taxon>
    </lineage>
</organism>
<dbReference type="EMBL" id="JASJOS010000005">
    <property type="protein sequence ID" value="MDJ1481538.1"/>
    <property type="molecule type" value="Genomic_DNA"/>
</dbReference>
<dbReference type="GO" id="GO:0050361">
    <property type="term" value="F:tryptophan 2-monooxygenase activity"/>
    <property type="evidence" value="ECO:0007669"/>
    <property type="project" value="UniProtKB-EC"/>
</dbReference>
<dbReference type="Gene3D" id="3.50.50.60">
    <property type="entry name" value="FAD/NAD(P)-binding domain"/>
    <property type="match status" value="1"/>
</dbReference>
<dbReference type="EC" id="1.13.12.3" evidence="4"/>
<dbReference type="InterPro" id="IPR050281">
    <property type="entry name" value="Flavin_monoamine_oxidase"/>
</dbReference>
<dbReference type="InterPro" id="IPR001613">
    <property type="entry name" value="Flavin_amine_oxidase"/>
</dbReference>
<feature type="binding site" evidence="9">
    <location>
        <position position="431"/>
    </location>
    <ligand>
        <name>FAD</name>
        <dbReference type="ChEBI" id="CHEBI:57692"/>
    </ligand>
</feature>
<evidence type="ECO:0000256" key="6">
    <source>
        <dbReference type="ARBA" id="ARBA00023002"/>
    </source>
</evidence>
<dbReference type="GO" id="GO:0009851">
    <property type="term" value="P:auxin biosynthetic process"/>
    <property type="evidence" value="ECO:0007669"/>
    <property type="project" value="UniProtKB-KW"/>
</dbReference>
<dbReference type="InterPro" id="IPR036188">
    <property type="entry name" value="FAD/NAD-bd_sf"/>
</dbReference>
<accession>A0AAE3QRX6</accession>
<evidence type="ECO:0000259" key="11">
    <source>
        <dbReference type="Pfam" id="PF01593"/>
    </source>
</evidence>
<evidence type="ECO:0000256" key="5">
    <source>
        <dbReference type="ARBA" id="ARBA00017871"/>
    </source>
</evidence>
<keyword evidence="7" id="KW-0073">Auxin biosynthesis</keyword>
<evidence type="ECO:0000256" key="4">
    <source>
        <dbReference type="ARBA" id="ARBA00012535"/>
    </source>
</evidence>
<feature type="binding site" evidence="9">
    <location>
        <position position="246"/>
    </location>
    <ligand>
        <name>FAD</name>
        <dbReference type="ChEBI" id="CHEBI:57692"/>
    </ligand>
</feature>
<feature type="binding site" evidence="9">
    <location>
        <position position="46"/>
    </location>
    <ligand>
        <name>FAD</name>
        <dbReference type="ChEBI" id="CHEBI:57692"/>
    </ligand>
</feature>
<reference evidence="12" key="1">
    <citation type="submission" date="2023-05" db="EMBL/GenBank/DDBJ databases">
        <authorList>
            <person name="Zhang X."/>
        </authorList>
    </citation>
    <scope>NUCLEOTIDE SEQUENCE</scope>
    <source>
        <strain evidence="12">YF14B1</strain>
    </source>
</reference>
<keyword evidence="10" id="KW-0732">Signal</keyword>
<dbReference type="PANTHER" id="PTHR10742">
    <property type="entry name" value="FLAVIN MONOAMINE OXIDASE"/>
    <property type="match status" value="1"/>
</dbReference>
<comment type="similarity">
    <text evidence="3">Belongs to the tryptophan 2-monooxygenase family.</text>
</comment>
<feature type="binding site" evidence="9">
    <location>
        <position position="350"/>
    </location>
    <ligand>
        <name>substrate</name>
    </ligand>
</feature>
<evidence type="ECO:0000313" key="12">
    <source>
        <dbReference type="EMBL" id="MDJ1481538.1"/>
    </source>
</evidence>
<comment type="caution">
    <text evidence="12">The sequence shown here is derived from an EMBL/GenBank/DDBJ whole genome shotgun (WGS) entry which is preliminary data.</text>
</comment>
<keyword evidence="6" id="KW-0560">Oxidoreductase</keyword>
<evidence type="ECO:0000256" key="10">
    <source>
        <dbReference type="SAM" id="SignalP"/>
    </source>
</evidence>
<comment type="pathway">
    <text evidence="2">Plant hormone metabolism; auxin biosynthesis.</text>
</comment>
<name>A0AAE3QRX6_9BACT</name>
<evidence type="ECO:0000256" key="7">
    <source>
        <dbReference type="ARBA" id="ARBA00023070"/>
    </source>
</evidence>
<feature type="binding site" evidence="9">
    <location>
        <begin position="65"/>
        <end position="66"/>
    </location>
    <ligand>
        <name>FAD</name>
        <dbReference type="ChEBI" id="CHEBI:57692"/>
    </ligand>
</feature>
<sequence length="456" mass="51272">MQRRNFLRKAGFLTTGALLSNSTQAYQNVTPIQKGDHVLILGAGVSGLSAAYMLQKRGIAYTLLEARSRTGGRILTHTIDKDTGLHVELGAEWVGASHKRLLALCKELGLEVEDHSFRFYSLLQGKYTTPDTYQPDVAWDKKYKGLLEEFLTKSEKEKKRLDKIDWWRYLVSQGIPDRELEIRELNDSTDFGESIRNVSAYSGISEYAGSSPNNEMDFKIKGGNTQLIEKLTEKVGTDKILKNKKVTHVYQENKQVKVTCKDGTAYTGHKLICTLPAVAVLDIQWNPVLPELQIEALQQLQYARIIKSSVLFTERFWKDEALSIVSDTLPHYFFHTTKNQPGPKGVLTSYTIGDKAHIFSRLSTKQKISRICQALDPAFGDTEPLAETAVCYYWADDAITQGAYAIYDVNQWYGIREAIAQSFKHIVFAGEHIAEWQGFMEGAIQTGEDAVLALIG</sequence>
<dbReference type="Proteomes" id="UP001241110">
    <property type="component" value="Unassembled WGS sequence"/>
</dbReference>
<evidence type="ECO:0000256" key="2">
    <source>
        <dbReference type="ARBA" id="ARBA00004814"/>
    </source>
</evidence>
<evidence type="ECO:0000256" key="1">
    <source>
        <dbReference type="ARBA" id="ARBA00001974"/>
    </source>
</evidence>
<dbReference type="SUPFAM" id="SSF54373">
    <property type="entry name" value="FAD-linked reductases, C-terminal domain"/>
    <property type="match status" value="1"/>
</dbReference>
<evidence type="ECO:0000256" key="8">
    <source>
        <dbReference type="ARBA" id="ARBA00047321"/>
    </source>
</evidence>
<dbReference type="PANTHER" id="PTHR10742:SF410">
    <property type="entry name" value="LYSINE-SPECIFIC HISTONE DEMETHYLASE 2"/>
    <property type="match status" value="1"/>
</dbReference>
<dbReference type="Pfam" id="PF01593">
    <property type="entry name" value="Amino_oxidase"/>
    <property type="match status" value="1"/>
</dbReference>
<feature type="signal peptide" evidence="10">
    <location>
        <begin position="1"/>
        <end position="25"/>
    </location>
</feature>
<feature type="domain" description="Amine oxidase" evidence="11">
    <location>
        <begin position="45"/>
        <end position="451"/>
    </location>
</feature>
<dbReference type="PRINTS" id="PR00757">
    <property type="entry name" value="AMINEOXDASEF"/>
</dbReference>
<dbReference type="AlphaFoldDB" id="A0AAE3QRX6"/>